<dbReference type="Pfam" id="PF01966">
    <property type="entry name" value="HD"/>
    <property type="match status" value="1"/>
</dbReference>
<evidence type="ECO:0000313" key="3">
    <source>
        <dbReference type="Proteomes" id="UP000190852"/>
    </source>
</evidence>
<proteinExistence type="predicted"/>
<dbReference type="RefSeq" id="WP_079684471.1">
    <property type="nucleotide sequence ID" value="NZ_FUYQ01000029.1"/>
</dbReference>
<keyword evidence="3" id="KW-1185">Reference proteome</keyword>
<dbReference type="InterPro" id="IPR006675">
    <property type="entry name" value="HDIG_dom"/>
</dbReference>
<organism evidence="2 3">
    <name type="scientific">Parabacteroides chartae</name>
    <dbReference type="NCBI Taxonomy" id="1037355"/>
    <lineage>
        <taxon>Bacteria</taxon>
        <taxon>Pseudomonadati</taxon>
        <taxon>Bacteroidota</taxon>
        <taxon>Bacteroidia</taxon>
        <taxon>Bacteroidales</taxon>
        <taxon>Tannerellaceae</taxon>
        <taxon>Parabacteroides</taxon>
    </lineage>
</organism>
<dbReference type="CDD" id="cd00077">
    <property type="entry name" value="HDc"/>
    <property type="match status" value="1"/>
</dbReference>
<dbReference type="EMBL" id="FUYQ01000029">
    <property type="protein sequence ID" value="SKB85708.1"/>
    <property type="molecule type" value="Genomic_DNA"/>
</dbReference>
<protein>
    <recommendedName>
        <fullName evidence="1">HD domain-containing protein</fullName>
    </recommendedName>
</protein>
<dbReference type="NCBIfam" id="TIGR00277">
    <property type="entry name" value="HDIG"/>
    <property type="match status" value="1"/>
</dbReference>
<accession>A0A1T5EPD4</accession>
<gene>
    <name evidence="2" type="ORF">SAMN05660349_03082</name>
</gene>
<dbReference type="InterPro" id="IPR051094">
    <property type="entry name" value="Diverse_Catalytic_Enzymes"/>
</dbReference>
<dbReference type="Proteomes" id="UP000190852">
    <property type="component" value="Unassembled WGS sequence"/>
</dbReference>
<name>A0A1T5EPD4_9BACT</name>
<reference evidence="3" key="1">
    <citation type="submission" date="2017-02" db="EMBL/GenBank/DDBJ databases">
        <authorList>
            <person name="Varghese N."/>
            <person name="Submissions S."/>
        </authorList>
    </citation>
    <scope>NUCLEOTIDE SEQUENCE [LARGE SCALE GENOMIC DNA]</scope>
    <source>
        <strain evidence="3">DSM 24967</strain>
    </source>
</reference>
<dbReference type="PANTHER" id="PTHR35795:SF1">
    <property type="entry name" value="BIS(5'-NUCLEOSYL)-TETRAPHOSPHATASE, SYMMETRICAL"/>
    <property type="match status" value="1"/>
</dbReference>
<dbReference type="InterPro" id="IPR003607">
    <property type="entry name" value="HD/PDEase_dom"/>
</dbReference>
<dbReference type="Gene3D" id="1.10.3210.10">
    <property type="entry name" value="Hypothetical protein af1432"/>
    <property type="match status" value="1"/>
</dbReference>
<dbReference type="SUPFAM" id="SSF109604">
    <property type="entry name" value="HD-domain/PDEase-like"/>
    <property type="match status" value="1"/>
</dbReference>
<dbReference type="AlphaFoldDB" id="A0A1T5EPD4"/>
<feature type="domain" description="HD" evidence="1">
    <location>
        <begin position="22"/>
        <end position="140"/>
    </location>
</feature>
<dbReference type="InterPro" id="IPR006674">
    <property type="entry name" value="HD_domain"/>
</dbReference>
<evidence type="ECO:0000259" key="1">
    <source>
        <dbReference type="Pfam" id="PF01966"/>
    </source>
</evidence>
<dbReference type="PANTHER" id="PTHR35795">
    <property type="entry name" value="SLR1885 PROTEIN"/>
    <property type="match status" value="1"/>
</dbReference>
<evidence type="ECO:0000313" key="2">
    <source>
        <dbReference type="EMBL" id="SKB85708.1"/>
    </source>
</evidence>
<sequence>MDPIEIINRYYSNTSDVYHILVTHSRSVADKALAIARMHPELNLDTRFVEEAAMLHDIGIYLCNAPEIDCHGEAEYICHGYLGADILRREGLPKHALVCERHTGTGISPQMIIERNLPIPHRDMRPVSMEEQLICFADKFYSKTKLEKEKSVEKVRKGLARFGDETLLQFDTWCKLFLGE</sequence>